<sequence>MYFSPHEVAFLSLHVHYNRYAMSSMCYYRSILEPLLYTLNHNSAVIKWSCLNCRSPMVECNHCKEVKLLKNSENSRQ</sequence>
<dbReference type="WBParaSite" id="ACAC_0001066501-mRNA-1">
    <property type="protein sequence ID" value="ACAC_0001066501-mRNA-1"/>
    <property type="gene ID" value="ACAC_0001066501"/>
</dbReference>
<accession>A0A0K0DHJ3</accession>
<dbReference type="AlphaFoldDB" id="A0A0K0DHJ3"/>
<reference evidence="1" key="1">
    <citation type="submission" date="2012-09" db="EMBL/GenBank/DDBJ databases">
        <authorList>
            <person name="Martin A.A."/>
        </authorList>
    </citation>
    <scope>NUCLEOTIDE SEQUENCE</scope>
</reference>
<proteinExistence type="predicted"/>
<evidence type="ECO:0000313" key="1">
    <source>
        <dbReference type="Proteomes" id="UP000035642"/>
    </source>
</evidence>
<keyword evidence="1" id="KW-1185">Reference proteome</keyword>
<organism evidence="1 2">
    <name type="scientific">Angiostrongylus cantonensis</name>
    <name type="common">Rat lungworm</name>
    <dbReference type="NCBI Taxonomy" id="6313"/>
    <lineage>
        <taxon>Eukaryota</taxon>
        <taxon>Metazoa</taxon>
        <taxon>Ecdysozoa</taxon>
        <taxon>Nematoda</taxon>
        <taxon>Chromadorea</taxon>
        <taxon>Rhabditida</taxon>
        <taxon>Rhabditina</taxon>
        <taxon>Rhabditomorpha</taxon>
        <taxon>Strongyloidea</taxon>
        <taxon>Metastrongylidae</taxon>
        <taxon>Angiostrongylus</taxon>
    </lineage>
</organism>
<dbReference type="Proteomes" id="UP000035642">
    <property type="component" value="Unassembled WGS sequence"/>
</dbReference>
<reference evidence="2" key="2">
    <citation type="submission" date="2017-02" db="UniProtKB">
        <authorList>
            <consortium name="WormBaseParasite"/>
        </authorList>
    </citation>
    <scope>IDENTIFICATION</scope>
</reference>
<evidence type="ECO:0000313" key="2">
    <source>
        <dbReference type="WBParaSite" id="ACAC_0001066501-mRNA-1"/>
    </source>
</evidence>
<name>A0A0K0DHJ3_ANGCA</name>
<protein>
    <submittedName>
        <fullName evidence="2">RanBP2-type domain-containing protein</fullName>
    </submittedName>
</protein>